<dbReference type="AlphaFoldDB" id="A0AA41Q368"/>
<comment type="caution">
    <text evidence="2">The sequence shown here is derived from an EMBL/GenBank/DDBJ whole genome shotgun (WGS) entry which is preliminary data.</text>
</comment>
<proteinExistence type="predicted"/>
<reference evidence="2" key="1">
    <citation type="submission" date="2022-01" db="EMBL/GenBank/DDBJ databases">
        <title>Genome-Based Taxonomic Classification of the Phylum Actinobacteria.</title>
        <authorList>
            <person name="Gao Y."/>
        </authorList>
    </citation>
    <scope>NUCLEOTIDE SEQUENCE</scope>
    <source>
        <strain evidence="2">KLBMP 8922</strain>
    </source>
</reference>
<organism evidence="2 3">
    <name type="scientific">Yinghuangia soli</name>
    <dbReference type="NCBI Taxonomy" id="2908204"/>
    <lineage>
        <taxon>Bacteria</taxon>
        <taxon>Bacillati</taxon>
        <taxon>Actinomycetota</taxon>
        <taxon>Actinomycetes</taxon>
        <taxon>Kitasatosporales</taxon>
        <taxon>Streptomycetaceae</taxon>
        <taxon>Yinghuangia</taxon>
    </lineage>
</organism>
<keyword evidence="3" id="KW-1185">Reference proteome</keyword>
<name>A0AA41Q368_9ACTN</name>
<sequence length="80" mass="8990">MLVLITYATRHGSTRSIADRIGERPAEHSVEVEVLETCQVGHLWQYRAVIAGSAIHDGDFRDWAEIDEWALGIAEKLTVE</sequence>
<dbReference type="Pfam" id="PF12724">
    <property type="entry name" value="Flavodoxin_5"/>
    <property type="match status" value="1"/>
</dbReference>
<dbReference type="Proteomes" id="UP001165378">
    <property type="component" value="Unassembled WGS sequence"/>
</dbReference>
<dbReference type="Gene3D" id="3.40.50.360">
    <property type="match status" value="1"/>
</dbReference>
<dbReference type="InterPro" id="IPR029039">
    <property type="entry name" value="Flavoprotein-like_sf"/>
</dbReference>
<accession>A0AA41Q368</accession>
<dbReference type="InterPro" id="IPR026816">
    <property type="entry name" value="Flavodoxin_dom"/>
</dbReference>
<feature type="domain" description="Flavodoxin" evidence="1">
    <location>
        <begin position="4"/>
        <end position="62"/>
    </location>
</feature>
<dbReference type="EMBL" id="JAKFHA010000010">
    <property type="protein sequence ID" value="MCF2529257.1"/>
    <property type="molecule type" value="Genomic_DNA"/>
</dbReference>
<evidence type="ECO:0000259" key="1">
    <source>
        <dbReference type="Pfam" id="PF12724"/>
    </source>
</evidence>
<gene>
    <name evidence="2" type="ORF">LZ495_18845</name>
</gene>
<protein>
    <submittedName>
        <fullName evidence="2">Flavodoxin domain-containing protein</fullName>
    </submittedName>
</protein>
<dbReference type="SUPFAM" id="SSF52218">
    <property type="entry name" value="Flavoproteins"/>
    <property type="match status" value="1"/>
</dbReference>
<evidence type="ECO:0000313" key="2">
    <source>
        <dbReference type="EMBL" id="MCF2529257.1"/>
    </source>
</evidence>
<evidence type="ECO:0000313" key="3">
    <source>
        <dbReference type="Proteomes" id="UP001165378"/>
    </source>
</evidence>
<dbReference type="RefSeq" id="WP_235053481.1">
    <property type="nucleotide sequence ID" value="NZ_JAKFHA010000010.1"/>
</dbReference>